<sequence>MHDDPRTTASACTVTGKPANPTLLRLVMMHLQHRQRRQNRHFGHRIDHDAVVDHRGDVSTNFAAKSRPLSDVSSECGVDKAAPKWGRAGWLPVGRSALRGPFLGANFFSA</sequence>
<keyword evidence="2" id="KW-1185">Reference proteome</keyword>
<proteinExistence type="predicted"/>
<name>A0A016W4X5_9BILA</name>
<protein>
    <submittedName>
        <fullName evidence="1">Uncharacterized protein</fullName>
    </submittedName>
</protein>
<dbReference type="Proteomes" id="UP000024635">
    <property type="component" value="Unassembled WGS sequence"/>
</dbReference>
<gene>
    <name evidence="1" type="primary">Acey_s0001.g62</name>
    <name evidence="1" type="ORF">Y032_0001g62</name>
</gene>
<evidence type="ECO:0000313" key="2">
    <source>
        <dbReference type="Proteomes" id="UP000024635"/>
    </source>
</evidence>
<evidence type="ECO:0000313" key="1">
    <source>
        <dbReference type="EMBL" id="EYC34626.1"/>
    </source>
</evidence>
<dbReference type="AlphaFoldDB" id="A0A016W4X5"/>
<dbReference type="EMBL" id="JARK01001337">
    <property type="protein sequence ID" value="EYC34626.1"/>
    <property type="molecule type" value="Genomic_DNA"/>
</dbReference>
<reference evidence="2" key="1">
    <citation type="journal article" date="2015" name="Nat. Genet.">
        <title>The genome and transcriptome of the zoonotic hookworm Ancylostoma ceylanicum identify infection-specific gene families.</title>
        <authorList>
            <person name="Schwarz E.M."/>
            <person name="Hu Y."/>
            <person name="Antoshechkin I."/>
            <person name="Miller M.M."/>
            <person name="Sternberg P.W."/>
            <person name="Aroian R.V."/>
        </authorList>
    </citation>
    <scope>NUCLEOTIDE SEQUENCE</scope>
    <source>
        <strain evidence="2">HY135</strain>
    </source>
</reference>
<organism evidence="1 2">
    <name type="scientific">Ancylostoma ceylanicum</name>
    <dbReference type="NCBI Taxonomy" id="53326"/>
    <lineage>
        <taxon>Eukaryota</taxon>
        <taxon>Metazoa</taxon>
        <taxon>Ecdysozoa</taxon>
        <taxon>Nematoda</taxon>
        <taxon>Chromadorea</taxon>
        <taxon>Rhabditida</taxon>
        <taxon>Rhabditina</taxon>
        <taxon>Rhabditomorpha</taxon>
        <taxon>Strongyloidea</taxon>
        <taxon>Ancylostomatidae</taxon>
        <taxon>Ancylostomatinae</taxon>
        <taxon>Ancylostoma</taxon>
    </lineage>
</organism>
<accession>A0A016W4X5</accession>
<comment type="caution">
    <text evidence="1">The sequence shown here is derived from an EMBL/GenBank/DDBJ whole genome shotgun (WGS) entry which is preliminary data.</text>
</comment>